<evidence type="ECO:0000313" key="1">
    <source>
        <dbReference type="EMBL" id="GIY05088.1"/>
    </source>
</evidence>
<gene>
    <name evidence="1" type="ORF">CEXT_168271</name>
</gene>
<evidence type="ECO:0000313" key="2">
    <source>
        <dbReference type="Proteomes" id="UP001054945"/>
    </source>
</evidence>
<name>A0AAV4QCN7_CAEEX</name>
<reference evidence="1 2" key="1">
    <citation type="submission" date="2021-06" db="EMBL/GenBank/DDBJ databases">
        <title>Caerostris extrusa draft genome.</title>
        <authorList>
            <person name="Kono N."/>
            <person name="Arakawa K."/>
        </authorList>
    </citation>
    <scope>NUCLEOTIDE SEQUENCE [LARGE SCALE GENOMIC DNA]</scope>
</reference>
<dbReference type="Proteomes" id="UP001054945">
    <property type="component" value="Unassembled WGS sequence"/>
</dbReference>
<proteinExistence type="predicted"/>
<keyword evidence="2" id="KW-1185">Reference proteome</keyword>
<protein>
    <submittedName>
        <fullName evidence="1">Uncharacterized protein</fullName>
    </submittedName>
</protein>
<dbReference type="EMBL" id="BPLR01005800">
    <property type="protein sequence ID" value="GIY05088.1"/>
    <property type="molecule type" value="Genomic_DNA"/>
</dbReference>
<comment type="caution">
    <text evidence="1">The sequence shown here is derived from an EMBL/GenBank/DDBJ whole genome shotgun (WGS) entry which is preliminary data.</text>
</comment>
<organism evidence="1 2">
    <name type="scientific">Caerostris extrusa</name>
    <name type="common">Bark spider</name>
    <name type="synonym">Caerostris bankana</name>
    <dbReference type="NCBI Taxonomy" id="172846"/>
    <lineage>
        <taxon>Eukaryota</taxon>
        <taxon>Metazoa</taxon>
        <taxon>Ecdysozoa</taxon>
        <taxon>Arthropoda</taxon>
        <taxon>Chelicerata</taxon>
        <taxon>Arachnida</taxon>
        <taxon>Araneae</taxon>
        <taxon>Araneomorphae</taxon>
        <taxon>Entelegynae</taxon>
        <taxon>Araneoidea</taxon>
        <taxon>Araneidae</taxon>
        <taxon>Caerostris</taxon>
    </lineage>
</organism>
<sequence>MPVTIYRPFHQNPDDIHDQMACFELIRRVEQSVWNEPFVARAGPLLTNDPTNESGYPKHYLPRRRTSIGWNNLTVARNSSSGKLDDSYDLQIVPQNPDDIHDRMACFELIRRVEQSVEPFVARLAPCMTNDSKNEEWL</sequence>
<accession>A0AAV4QCN7</accession>
<dbReference type="AlphaFoldDB" id="A0AAV4QCN7"/>